<reference evidence="7 8" key="1">
    <citation type="journal article" date="2015" name="Nature">
        <title>rRNA introns, odd ribosomes, and small enigmatic genomes across a large radiation of phyla.</title>
        <authorList>
            <person name="Brown C.T."/>
            <person name="Hug L.A."/>
            <person name="Thomas B.C."/>
            <person name="Sharon I."/>
            <person name="Castelle C.J."/>
            <person name="Singh A."/>
            <person name="Wilkins M.J."/>
            <person name="Williams K.H."/>
            <person name="Banfield J.F."/>
        </authorList>
    </citation>
    <scope>NUCLEOTIDE SEQUENCE [LARGE SCALE GENOMIC DNA]</scope>
</reference>
<dbReference type="InterPro" id="IPR008181">
    <property type="entry name" value="dUTPase"/>
</dbReference>
<feature type="domain" description="dUTPase-like" evidence="6">
    <location>
        <begin position="12"/>
        <end position="139"/>
    </location>
</feature>
<evidence type="ECO:0000256" key="1">
    <source>
        <dbReference type="ARBA" id="ARBA00006581"/>
    </source>
</evidence>
<dbReference type="Gene3D" id="2.70.40.10">
    <property type="match status" value="1"/>
</dbReference>
<dbReference type="PANTHER" id="PTHR11241">
    <property type="entry name" value="DEOXYURIDINE 5'-TRIPHOSPHATE NUCLEOTIDOHYDROLASE"/>
    <property type="match status" value="1"/>
</dbReference>
<dbReference type="GO" id="GO:0006226">
    <property type="term" value="P:dUMP biosynthetic process"/>
    <property type="evidence" value="ECO:0007669"/>
    <property type="project" value="InterPro"/>
</dbReference>
<dbReference type="InterPro" id="IPR029054">
    <property type="entry name" value="dUTPase-like"/>
</dbReference>
<evidence type="ECO:0000259" key="6">
    <source>
        <dbReference type="Pfam" id="PF00692"/>
    </source>
</evidence>
<accession>A0A0G0YEA4</accession>
<dbReference type="EMBL" id="LCBF01000001">
    <property type="protein sequence ID" value="KKS07881.1"/>
    <property type="molecule type" value="Genomic_DNA"/>
</dbReference>
<comment type="catalytic activity">
    <reaction evidence="5">
        <text>dUTP + H2O = dUMP + diphosphate + H(+)</text>
        <dbReference type="Rhea" id="RHEA:10248"/>
        <dbReference type="ChEBI" id="CHEBI:15377"/>
        <dbReference type="ChEBI" id="CHEBI:15378"/>
        <dbReference type="ChEBI" id="CHEBI:33019"/>
        <dbReference type="ChEBI" id="CHEBI:61555"/>
        <dbReference type="ChEBI" id="CHEBI:246422"/>
        <dbReference type="EC" id="3.6.1.23"/>
    </reaction>
</comment>
<evidence type="ECO:0000313" key="8">
    <source>
        <dbReference type="Proteomes" id="UP000034544"/>
    </source>
</evidence>
<dbReference type="GO" id="GO:0000287">
    <property type="term" value="F:magnesium ion binding"/>
    <property type="evidence" value="ECO:0007669"/>
    <property type="project" value="InterPro"/>
</dbReference>
<name>A0A0G0YEA4_UNCKA</name>
<comment type="caution">
    <text evidence="7">The sequence shown here is derived from an EMBL/GenBank/DDBJ whole genome shotgun (WGS) entry which is preliminary data.</text>
</comment>
<keyword evidence="4" id="KW-0546">Nucleotide metabolism</keyword>
<dbReference type="GO" id="GO:0046081">
    <property type="term" value="P:dUTP catabolic process"/>
    <property type="evidence" value="ECO:0007669"/>
    <property type="project" value="InterPro"/>
</dbReference>
<evidence type="ECO:0000256" key="3">
    <source>
        <dbReference type="ARBA" id="ARBA00022801"/>
    </source>
</evidence>
<dbReference type="EC" id="3.6.1.23" evidence="2"/>
<evidence type="ECO:0000256" key="2">
    <source>
        <dbReference type="ARBA" id="ARBA00012379"/>
    </source>
</evidence>
<sequence>MKIKIKRFDKTIPLPEYKTKGAACMDLSARETTVIQPHSLGYIPLNVALEIPQGCWVLLAARSSTHKLGLIPANGIGIGDSDFIGDNDEYKLIVYNVTEAAVTVEKGTRIAQISVINYEKMELEEVDSLGNTDRGGIGSTGAR</sequence>
<protein>
    <recommendedName>
        <fullName evidence="2">dUTP diphosphatase</fullName>
        <ecNumber evidence="2">3.6.1.23</ecNumber>
    </recommendedName>
</protein>
<evidence type="ECO:0000256" key="4">
    <source>
        <dbReference type="ARBA" id="ARBA00023080"/>
    </source>
</evidence>
<evidence type="ECO:0000256" key="5">
    <source>
        <dbReference type="ARBA" id="ARBA00047686"/>
    </source>
</evidence>
<dbReference type="GO" id="GO:0004170">
    <property type="term" value="F:dUTP diphosphatase activity"/>
    <property type="evidence" value="ECO:0007669"/>
    <property type="project" value="UniProtKB-EC"/>
</dbReference>
<comment type="similarity">
    <text evidence="1">Belongs to the dUTPase family.</text>
</comment>
<dbReference type="PANTHER" id="PTHR11241:SF0">
    <property type="entry name" value="DEOXYURIDINE 5'-TRIPHOSPHATE NUCLEOTIDOHYDROLASE"/>
    <property type="match status" value="1"/>
</dbReference>
<dbReference type="InterPro" id="IPR033704">
    <property type="entry name" value="dUTPase_trimeric"/>
</dbReference>
<organism evidence="7 8">
    <name type="scientific">candidate division WWE3 bacterium GW2011_GWE1_41_27</name>
    <dbReference type="NCBI Taxonomy" id="1619131"/>
    <lineage>
        <taxon>Bacteria</taxon>
        <taxon>Katanobacteria</taxon>
    </lineage>
</organism>
<keyword evidence="3 7" id="KW-0378">Hydrolase</keyword>
<dbReference type="CDD" id="cd07557">
    <property type="entry name" value="trimeric_dUTPase"/>
    <property type="match status" value="1"/>
</dbReference>
<dbReference type="Proteomes" id="UP000034544">
    <property type="component" value="Unassembled WGS sequence"/>
</dbReference>
<evidence type="ECO:0000313" key="7">
    <source>
        <dbReference type="EMBL" id="KKS07881.1"/>
    </source>
</evidence>
<dbReference type="InterPro" id="IPR036157">
    <property type="entry name" value="dUTPase-like_sf"/>
</dbReference>
<dbReference type="AlphaFoldDB" id="A0A0G0YEA4"/>
<proteinExistence type="inferred from homology"/>
<dbReference type="Pfam" id="PF00692">
    <property type="entry name" value="dUTPase"/>
    <property type="match status" value="1"/>
</dbReference>
<dbReference type="SUPFAM" id="SSF51283">
    <property type="entry name" value="dUTPase-like"/>
    <property type="match status" value="1"/>
</dbReference>
<gene>
    <name evidence="7" type="ORF">UU59_C0001G0054</name>
</gene>